<dbReference type="Proteomes" id="UP000047420">
    <property type="component" value="Unassembled WGS sequence"/>
</dbReference>
<proteinExistence type="predicted"/>
<evidence type="ECO:0000313" key="2">
    <source>
        <dbReference type="EMBL" id="CRG49160.1"/>
    </source>
</evidence>
<accession>A0ABM9TBM4</accession>
<feature type="region of interest" description="Disordered" evidence="1">
    <location>
        <begin position="50"/>
        <end position="73"/>
    </location>
</feature>
<comment type="caution">
    <text evidence="2">The sequence shown here is derived from an EMBL/GenBank/DDBJ whole genome shotgun (WGS) entry which is preliminary data.</text>
</comment>
<gene>
    <name evidence="2" type="ORF">ERS008478_00678</name>
</gene>
<name>A0ABM9TBM4_9GAMM</name>
<evidence type="ECO:0000313" key="3">
    <source>
        <dbReference type="Proteomes" id="UP000047420"/>
    </source>
</evidence>
<keyword evidence="3" id="KW-1185">Reference proteome</keyword>
<reference evidence="2 3" key="1">
    <citation type="submission" date="2015-03" db="EMBL/GenBank/DDBJ databases">
        <authorList>
            <consortium name="Pathogen Informatics"/>
            <person name="Murphy D."/>
        </authorList>
    </citation>
    <scope>NUCLEOTIDE SEQUENCE [LARGE SCALE GENOMIC DNA]</scope>
    <source>
        <strain evidence="2 3">WP-931201</strain>
    </source>
</reference>
<dbReference type="EMBL" id="CVMG01000003">
    <property type="protein sequence ID" value="CRG49160.1"/>
    <property type="molecule type" value="Genomic_DNA"/>
</dbReference>
<feature type="region of interest" description="Disordered" evidence="1">
    <location>
        <begin position="1"/>
        <end position="24"/>
    </location>
</feature>
<organism evidence="2 3">
    <name type="scientific">Yersinia wautersii</name>
    <dbReference type="NCBI Taxonomy" id="1341643"/>
    <lineage>
        <taxon>Bacteria</taxon>
        <taxon>Pseudomonadati</taxon>
        <taxon>Pseudomonadota</taxon>
        <taxon>Gammaproteobacteria</taxon>
        <taxon>Enterobacterales</taxon>
        <taxon>Yersiniaceae</taxon>
        <taxon>Yersinia</taxon>
    </lineage>
</organism>
<evidence type="ECO:0000256" key="1">
    <source>
        <dbReference type="SAM" id="MobiDB-lite"/>
    </source>
</evidence>
<protein>
    <submittedName>
        <fullName evidence="2">Uncharacterized protein</fullName>
    </submittedName>
</protein>
<sequence length="73" mass="7837">MAPAHQLGEVHPPTLRGRPVKDGSNIRHQVVNFQFRIEGYSACFGDKKPITLPASATKSGSSKRPHSAVVSEG</sequence>